<name>A0A846N3X9_9PROT</name>
<evidence type="ECO:0000256" key="5">
    <source>
        <dbReference type="SAM" id="Phobius"/>
    </source>
</evidence>
<feature type="transmembrane region" description="Helical" evidence="5">
    <location>
        <begin position="105"/>
        <end position="131"/>
    </location>
</feature>
<accession>A0A846N3X9</accession>
<organism evidence="7 8">
    <name type="scientific">Rhizomicrobium palustre</name>
    <dbReference type="NCBI Taxonomy" id="189966"/>
    <lineage>
        <taxon>Bacteria</taxon>
        <taxon>Pseudomonadati</taxon>
        <taxon>Pseudomonadota</taxon>
        <taxon>Alphaproteobacteria</taxon>
        <taxon>Micropepsales</taxon>
        <taxon>Micropepsaceae</taxon>
        <taxon>Rhizomicrobium</taxon>
    </lineage>
</organism>
<keyword evidence="8" id="KW-1185">Reference proteome</keyword>
<keyword evidence="2 5" id="KW-0812">Transmembrane</keyword>
<keyword evidence="4 5" id="KW-0472">Membrane</keyword>
<evidence type="ECO:0000313" key="7">
    <source>
        <dbReference type="EMBL" id="NIK90323.1"/>
    </source>
</evidence>
<feature type="domain" description="TM2" evidence="6">
    <location>
        <begin position="77"/>
        <end position="119"/>
    </location>
</feature>
<evidence type="ECO:0000313" key="8">
    <source>
        <dbReference type="Proteomes" id="UP000570514"/>
    </source>
</evidence>
<proteinExistence type="predicted"/>
<dbReference type="Proteomes" id="UP000570514">
    <property type="component" value="Unassembled WGS sequence"/>
</dbReference>
<evidence type="ECO:0000259" key="6">
    <source>
        <dbReference type="Pfam" id="PF05154"/>
    </source>
</evidence>
<dbReference type="AlphaFoldDB" id="A0A846N3X9"/>
<dbReference type="GO" id="GO:0016020">
    <property type="term" value="C:membrane"/>
    <property type="evidence" value="ECO:0007669"/>
    <property type="project" value="UniProtKB-SubCell"/>
</dbReference>
<dbReference type="InterPro" id="IPR007829">
    <property type="entry name" value="TM2"/>
</dbReference>
<dbReference type="EMBL" id="JAASRM010000001">
    <property type="protein sequence ID" value="NIK90323.1"/>
    <property type="molecule type" value="Genomic_DNA"/>
</dbReference>
<gene>
    <name evidence="7" type="ORF">FHS83_003641</name>
</gene>
<evidence type="ECO:0000256" key="1">
    <source>
        <dbReference type="ARBA" id="ARBA00004141"/>
    </source>
</evidence>
<evidence type="ECO:0000256" key="4">
    <source>
        <dbReference type="ARBA" id="ARBA00023136"/>
    </source>
</evidence>
<dbReference type="RefSeq" id="WP_167084773.1">
    <property type="nucleotide sequence ID" value="NZ_BAAADC010000001.1"/>
</dbReference>
<comment type="caution">
    <text evidence="7">The sequence shown here is derived from an EMBL/GenBank/DDBJ whole genome shotgun (WGS) entry which is preliminary data.</text>
</comment>
<sequence length="156" mass="17210">MRGQILTYSPETGEGIISGQDGKRYTFRGTEYRGNVLAIRLGMEVDFEVREDGSAAGVIPLPGASGAPIGSQPVYAKSKIAAGLLAIFLGNLGIHKFYLGYTTQGVILLLITLFLWWLIFPLLIVGVIVLIEGIIYLTKTDAQFDEEYVQHKKLWF</sequence>
<keyword evidence="3 5" id="KW-1133">Transmembrane helix</keyword>
<evidence type="ECO:0000256" key="2">
    <source>
        <dbReference type="ARBA" id="ARBA00022692"/>
    </source>
</evidence>
<protein>
    <submittedName>
        <fullName evidence="7">TM2 domain-containing membrane protein YozV</fullName>
    </submittedName>
</protein>
<comment type="subcellular location">
    <subcellularLocation>
        <location evidence="1">Membrane</location>
        <topology evidence="1">Multi-pass membrane protein</topology>
    </subcellularLocation>
</comment>
<dbReference type="Pfam" id="PF05154">
    <property type="entry name" value="TM2"/>
    <property type="match status" value="1"/>
</dbReference>
<feature type="transmembrane region" description="Helical" evidence="5">
    <location>
        <begin position="80"/>
        <end position="99"/>
    </location>
</feature>
<reference evidence="7 8" key="1">
    <citation type="submission" date="2020-03" db="EMBL/GenBank/DDBJ databases">
        <title>Genomic Encyclopedia of Type Strains, Phase IV (KMG-IV): sequencing the most valuable type-strain genomes for metagenomic binning, comparative biology and taxonomic classification.</title>
        <authorList>
            <person name="Goeker M."/>
        </authorList>
    </citation>
    <scope>NUCLEOTIDE SEQUENCE [LARGE SCALE GENOMIC DNA]</scope>
    <source>
        <strain evidence="7 8">DSM 19867</strain>
    </source>
</reference>
<evidence type="ECO:0000256" key="3">
    <source>
        <dbReference type="ARBA" id="ARBA00022989"/>
    </source>
</evidence>